<dbReference type="InterPro" id="IPR051415">
    <property type="entry name" value="LAAT-1"/>
</dbReference>
<evidence type="ECO:0000256" key="4">
    <source>
        <dbReference type="ARBA" id="ARBA00023136"/>
    </source>
</evidence>
<name>A0A8G0PBZ6_9HYPO</name>
<gene>
    <name evidence="6" type="ORF">H0G86_002877</name>
</gene>
<proteinExistence type="predicted"/>
<evidence type="ECO:0000313" key="6">
    <source>
        <dbReference type="EMBL" id="QYS95596.1"/>
    </source>
</evidence>
<reference evidence="6 7" key="1">
    <citation type="journal article" date="2021" name="BMC Genomics">
        <title>Telomere-to-telomere genome assembly of asparaginase-producing Trichoderma simmonsii.</title>
        <authorList>
            <person name="Chung D."/>
            <person name="Kwon Y.M."/>
            <person name="Yang Y."/>
        </authorList>
    </citation>
    <scope>NUCLEOTIDE SEQUENCE [LARGE SCALE GENOMIC DNA]</scope>
    <source>
        <strain evidence="6 7">GH-Sj1</strain>
    </source>
</reference>
<dbReference type="Pfam" id="PF04193">
    <property type="entry name" value="PQ-loop"/>
    <property type="match status" value="2"/>
</dbReference>
<dbReference type="AlphaFoldDB" id="A0A8G0PBZ6"/>
<dbReference type="PANTHER" id="PTHR16201:SF44">
    <property type="entry name" value="SEVEN TRANSMEMBRANE PROTEIN 1"/>
    <property type="match status" value="1"/>
</dbReference>
<dbReference type="GO" id="GO:0016020">
    <property type="term" value="C:membrane"/>
    <property type="evidence" value="ECO:0007669"/>
    <property type="project" value="UniProtKB-SubCell"/>
</dbReference>
<feature type="transmembrane region" description="Helical" evidence="5">
    <location>
        <begin position="333"/>
        <end position="352"/>
    </location>
</feature>
<comment type="subcellular location">
    <subcellularLocation>
        <location evidence="1">Membrane</location>
        <topology evidence="1">Multi-pass membrane protein</topology>
    </subcellularLocation>
</comment>
<sequence>MTSIGWSESSRDHRCFDSPHNLALPFPTFDALLLARPSLSFSRSCRASDTSCPASTVRRRNKPDFLIMASLAMAVVNEAVKELPLHKAISGIFGSISMAAWICVILPQMIVNYRAKSADGLSMPFLVVWMIGDATNLIGVYSCKILAILQILPRRSRLRAELTVTLGGLFTHLAPTAVALAMYFCVADFLLISQCLYYNTINARRAAAEAEATEEAPLLGERRMSHRRSVSSEDVGKIAPAGDELIERSSWSSNAFSLIAVYVVGFMGWYLSYKAGAYNEADPLVFNAVESSDLLEKIGMVLGYFSAVCYLCARIPQIIKNYREKSCEGLSILFFMLSLTGNLTYAISIVAYSQDRKYIINTIPWLIGSLGTVVEDGTIFVQFRLYANNRRSDGQA</sequence>
<dbReference type="PANTHER" id="PTHR16201">
    <property type="entry name" value="SEVEN TRANSMEMBRANE PROTEIN 1-RELATED"/>
    <property type="match status" value="1"/>
</dbReference>
<evidence type="ECO:0000256" key="5">
    <source>
        <dbReference type="SAM" id="Phobius"/>
    </source>
</evidence>
<protein>
    <recommendedName>
        <fullName evidence="8">Vacuolar membrane PQ loop repeat protein</fullName>
    </recommendedName>
</protein>
<keyword evidence="7" id="KW-1185">Reference proteome</keyword>
<evidence type="ECO:0000256" key="1">
    <source>
        <dbReference type="ARBA" id="ARBA00004141"/>
    </source>
</evidence>
<accession>A0A8G0PBZ6</accession>
<dbReference type="EMBL" id="CP075865">
    <property type="protein sequence ID" value="QYS95596.1"/>
    <property type="molecule type" value="Genomic_DNA"/>
</dbReference>
<keyword evidence="3 5" id="KW-1133">Transmembrane helix</keyword>
<dbReference type="SMART" id="SM00679">
    <property type="entry name" value="CTNS"/>
    <property type="match status" value="2"/>
</dbReference>
<feature type="transmembrane region" description="Helical" evidence="5">
    <location>
        <begin position="358"/>
        <end position="381"/>
    </location>
</feature>
<feature type="transmembrane region" description="Helical" evidence="5">
    <location>
        <begin position="255"/>
        <end position="274"/>
    </location>
</feature>
<feature type="transmembrane region" description="Helical" evidence="5">
    <location>
        <begin position="125"/>
        <end position="152"/>
    </location>
</feature>
<dbReference type="Proteomes" id="UP000826661">
    <property type="component" value="Chromosome II"/>
</dbReference>
<dbReference type="FunFam" id="1.20.1280.290:FF:000012">
    <property type="entry name" value="Vacuolar membrane PQ loop repeat protein"/>
    <property type="match status" value="1"/>
</dbReference>
<dbReference type="InterPro" id="IPR006603">
    <property type="entry name" value="PQ-loop_rpt"/>
</dbReference>
<keyword evidence="4 5" id="KW-0472">Membrane</keyword>
<evidence type="ECO:0000313" key="7">
    <source>
        <dbReference type="Proteomes" id="UP000826661"/>
    </source>
</evidence>
<dbReference type="Gene3D" id="1.20.1280.290">
    <property type="match status" value="2"/>
</dbReference>
<evidence type="ECO:0008006" key="8">
    <source>
        <dbReference type="Google" id="ProtNLM"/>
    </source>
</evidence>
<feature type="transmembrane region" description="Helical" evidence="5">
    <location>
        <begin position="92"/>
        <end position="113"/>
    </location>
</feature>
<evidence type="ECO:0000256" key="2">
    <source>
        <dbReference type="ARBA" id="ARBA00022692"/>
    </source>
</evidence>
<organism evidence="6 7">
    <name type="scientific">Trichoderma simmonsii</name>
    <dbReference type="NCBI Taxonomy" id="1491479"/>
    <lineage>
        <taxon>Eukaryota</taxon>
        <taxon>Fungi</taxon>
        <taxon>Dikarya</taxon>
        <taxon>Ascomycota</taxon>
        <taxon>Pezizomycotina</taxon>
        <taxon>Sordariomycetes</taxon>
        <taxon>Hypocreomycetidae</taxon>
        <taxon>Hypocreales</taxon>
        <taxon>Hypocreaceae</taxon>
        <taxon>Trichoderma</taxon>
    </lineage>
</organism>
<feature type="transmembrane region" description="Helical" evidence="5">
    <location>
        <begin position="172"/>
        <end position="197"/>
    </location>
</feature>
<keyword evidence="2 5" id="KW-0812">Transmembrane</keyword>
<evidence type="ECO:0000256" key="3">
    <source>
        <dbReference type="ARBA" id="ARBA00022989"/>
    </source>
</evidence>